<evidence type="ECO:0000313" key="16">
    <source>
        <dbReference type="EMBL" id="KAA3524182.1"/>
    </source>
</evidence>
<comment type="pathway">
    <text evidence="1">Cell wall biogenesis; peptidoglycan biosynthesis.</text>
</comment>
<keyword evidence="6" id="KW-0328">Glycosyltransferase</keyword>
<dbReference type="InterPro" id="IPR050396">
    <property type="entry name" value="Glycosyltr_51/Transpeptidase"/>
</dbReference>
<dbReference type="Gene3D" id="1.10.3810.10">
    <property type="entry name" value="Biosynthetic peptidoglycan transglycosylase-like"/>
    <property type="match status" value="1"/>
</dbReference>
<dbReference type="NCBIfam" id="TIGR02073">
    <property type="entry name" value="PBP_1c"/>
    <property type="match status" value="1"/>
</dbReference>
<evidence type="ECO:0000313" key="17">
    <source>
        <dbReference type="Proteomes" id="UP000436911"/>
    </source>
</evidence>
<evidence type="ECO:0000256" key="6">
    <source>
        <dbReference type="ARBA" id="ARBA00022676"/>
    </source>
</evidence>
<keyword evidence="8" id="KW-0378">Hydrolase</keyword>
<evidence type="ECO:0000256" key="7">
    <source>
        <dbReference type="ARBA" id="ARBA00022679"/>
    </source>
</evidence>
<dbReference type="PANTHER" id="PTHR32282:SF15">
    <property type="entry name" value="PENICILLIN-BINDING PROTEIN 1C"/>
    <property type="match status" value="1"/>
</dbReference>
<dbReference type="GO" id="GO:0008955">
    <property type="term" value="F:peptidoglycan glycosyltransferase activity"/>
    <property type="evidence" value="ECO:0007669"/>
    <property type="project" value="UniProtKB-EC"/>
</dbReference>
<name>A0A368NTA7_AGRVI</name>
<dbReference type="Gene3D" id="3.40.710.10">
    <property type="entry name" value="DD-peptidase/beta-lactamase superfamily"/>
    <property type="match status" value="1"/>
</dbReference>
<reference evidence="16 17" key="1">
    <citation type="submission" date="2018-08" db="EMBL/GenBank/DDBJ databases">
        <title>Genome sequencing of Agrobacterium vitis strain ICMP 10754.</title>
        <authorList>
            <person name="Visnovsky S.B."/>
            <person name="Pitman A.R."/>
        </authorList>
    </citation>
    <scope>NUCLEOTIDE SEQUENCE [LARGE SCALE GENOMIC DNA]</scope>
    <source>
        <strain evidence="16 17">ICMP 10754</strain>
    </source>
</reference>
<dbReference type="Pfam" id="PF00905">
    <property type="entry name" value="Transpeptidase"/>
    <property type="match status" value="1"/>
</dbReference>
<dbReference type="GO" id="GO:0030288">
    <property type="term" value="C:outer membrane-bounded periplasmic space"/>
    <property type="evidence" value="ECO:0007669"/>
    <property type="project" value="TreeGrafter"/>
</dbReference>
<dbReference type="InterPro" id="IPR036950">
    <property type="entry name" value="PBP_transglycosylase"/>
</dbReference>
<gene>
    <name evidence="16" type="primary">pbpC</name>
    <name evidence="16" type="ORF">DXT89_19600</name>
    <name evidence="15" type="ORF">DXT89_19805</name>
</gene>
<evidence type="ECO:0000256" key="3">
    <source>
        <dbReference type="ARBA" id="ARBA00007739"/>
    </source>
</evidence>
<comment type="caution">
    <text evidence="16">The sequence shown here is derived from an EMBL/GenBank/DDBJ whole genome shotgun (WGS) entry which is preliminary data.</text>
</comment>
<evidence type="ECO:0000256" key="4">
    <source>
        <dbReference type="ARBA" id="ARBA00022645"/>
    </source>
</evidence>
<protein>
    <recommendedName>
        <fullName evidence="10">peptidoglycan glycosyltransferase</fullName>
        <ecNumber evidence="10">2.4.99.28</ecNumber>
    </recommendedName>
</protein>
<dbReference type="AlphaFoldDB" id="A0A368NTA7"/>
<evidence type="ECO:0000259" key="12">
    <source>
        <dbReference type="Pfam" id="PF00905"/>
    </source>
</evidence>
<accession>A0A368NTA7</accession>
<evidence type="ECO:0000256" key="10">
    <source>
        <dbReference type="ARBA" id="ARBA00044770"/>
    </source>
</evidence>
<feature type="domain" description="Penicillin-binding C-terminal" evidence="14">
    <location>
        <begin position="607"/>
        <end position="692"/>
    </location>
</feature>
<dbReference type="GO" id="GO:0008658">
    <property type="term" value="F:penicillin binding"/>
    <property type="evidence" value="ECO:0007669"/>
    <property type="project" value="InterPro"/>
</dbReference>
<keyword evidence="9" id="KW-0511">Multifunctional enzyme</keyword>
<dbReference type="Pfam" id="PF00912">
    <property type="entry name" value="Transgly"/>
    <property type="match status" value="1"/>
</dbReference>
<dbReference type="EMBL" id="QUSG01000014">
    <property type="protein sequence ID" value="KAA3524182.1"/>
    <property type="molecule type" value="Genomic_DNA"/>
</dbReference>
<dbReference type="InterPro" id="IPR012338">
    <property type="entry name" value="Beta-lactam/transpept-like"/>
</dbReference>
<dbReference type="PANTHER" id="PTHR32282">
    <property type="entry name" value="BINDING PROTEIN TRANSPEPTIDASE, PUTATIVE-RELATED"/>
    <property type="match status" value="1"/>
</dbReference>
<feature type="domain" description="Penicillin-binding protein transpeptidase" evidence="12">
    <location>
        <begin position="306"/>
        <end position="542"/>
    </location>
</feature>
<dbReference type="Pfam" id="PF06832">
    <property type="entry name" value="BiPBP_C"/>
    <property type="match status" value="1"/>
</dbReference>
<dbReference type="GO" id="GO:0009252">
    <property type="term" value="P:peptidoglycan biosynthetic process"/>
    <property type="evidence" value="ECO:0007669"/>
    <property type="project" value="UniProtKB-UniPathway"/>
</dbReference>
<comment type="catalytic activity">
    <reaction evidence="11">
        <text>[GlcNAc-(1-&gt;4)-Mur2Ac(oyl-L-Ala-gamma-D-Glu-L-Lys-D-Ala-D-Ala)](n)-di-trans,octa-cis-undecaprenyl diphosphate + beta-D-GlcNAc-(1-&gt;4)-Mur2Ac(oyl-L-Ala-gamma-D-Glu-L-Lys-D-Ala-D-Ala)-di-trans,octa-cis-undecaprenyl diphosphate = [GlcNAc-(1-&gt;4)-Mur2Ac(oyl-L-Ala-gamma-D-Glu-L-Lys-D-Ala-D-Ala)](n+1)-di-trans,octa-cis-undecaprenyl diphosphate + di-trans,octa-cis-undecaprenyl diphosphate + H(+)</text>
        <dbReference type="Rhea" id="RHEA:23708"/>
        <dbReference type="Rhea" id="RHEA-COMP:9602"/>
        <dbReference type="Rhea" id="RHEA-COMP:9603"/>
        <dbReference type="ChEBI" id="CHEBI:15378"/>
        <dbReference type="ChEBI" id="CHEBI:58405"/>
        <dbReference type="ChEBI" id="CHEBI:60033"/>
        <dbReference type="ChEBI" id="CHEBI:78435"/>
        <dbReference type="EC" id="2.4.99.28"/>
    </reaction>
</comment>
<dbReference type="Proteomes" id="UP000436911">
    <property type="component" value="Unassembled WGS sequence"/>
</dbReference>
<dbReference type="GO" id="GO:0006508">
    <property type="term" value="P:proteolysis"/>
    <property type="evidence" value="ECO:0007669"/>
    <property type="project" value="UniProtKB-KW"/>
</dbReference>
<dbReference type="SUPFAM" id="SSF56601">
    <property type="entry name" value="beta-lactamase/transpeptidase-like"/>
    <property type="match status" value="1"/>
</dbReference>
<dbReference type="InterPro" id="IPR009647">
    <property type="entry name" value="PBP_C"/>
</dbReference>
<comment type="similarity">
    <text evidence="3">In the N-terminal section; belongs to the glycosyltransferase 51 family.</text>
</comment>
<comment type="similarity">
    <text evidence="2">In the C-terminal section; belongs to the transpeptidase family.</text>
</comment>
<evidence type="ECO:0000259" key="14">
    <source>
        <dbReference type="Pfam" id="PF06832"/>
    </source>
</evidence>
<evidence type="ECO:0000259" key="13">
    <source>
        <dbReference type="Pfam" id="PF00912"/>
    </source>
</evidence>
<keyword evidence="5" id="KW-0645">Protease</keyword>
<proteinExistence type="inferred from homology"/>
<evidence type="ECO:0000256" key="1">
    <source>
        <dbReference type="ARBA" id="ARBA00004752"/>
    </source>
</evidence>
<dbReference type="InterPro" id="IPR023346">
    <property type="entry name" value="Lysozyme-like_dom_sf"/>
</dbReference>
<dbReference type="UniPathway" id="UPA00219"/>
<evidence type="ECO:0000313" key="15">
    <source>
        <dbReference type="EMBL" id="KAA3523694.1"/>
    </source>
</evidence>
<dbReference type="EMBL" id="QUSG01000015">
    <property type="protein sequence ID" value="KAA3523694.1"/>
    <property type="molecule type" value="Genomic_DNA"/>
</dbReference>
<dbReference type="InterPro" id="IPR011815">
    <property type="entry name" value="PBP_1c"/>
</dbReference>
<dbReference type="SUPFAM" id="SSF53955">
    <property type="entry name" value="Lysozyme-like"/>
    <property type="match status" value="1"/>
</dbReference>
<keyword evidence="4" id="KW-0121">Carboxypeptidase</keyword>
<evidence type="ECO:0000256" key="8">
    <source>
        <dbReference type="ARBA" id="ARBA00022801"/>
    </source>
</evidence>
<sequence length="695" mass="75052">MIRRGKTFGLVLLTCLLLGGAVWHGLNRLDAAFPPPLDAISPNSAELLDADGQLLRAFTSQEGRWRLKTVAADVDPLLVRMLVAYEDRRFYQHSGVDGLALGRAALQLIRHGRIVSGASTLSMQVARLIEPRKSRSFLAKTQQALRAIQIEHRLDKAEILDLYLTHAPYGGNLEGVRAASLAYFGKEPKHLTPAQAALLVALPQLPERRRPDRFADNALAARDRVLARMEKAGIVSAQDRQLASAVPIPKTRLELPMLAAHVGDAERRKRPENLTYPTTLKKDVQAALETVARQAAQRLPPKVSVAILAADIRTGEILARVGSASYLDASRSGWIDMTRIKRSPGSTLKPLIYGLAFEQGLIAQDTVIEDRPADFAGYRPKNFDMHYQGDVTIRDALQLSLNVPAVRLLEAVGPSQLLSRLKRADIRVDLPKAETPGLAIALGGAGTTLKDLVTLYAALARQGSAIRLHDCAMLSSAHAEPGRLLEPAAAWNVTDILSGVAPPLGALTGRIAYKTGTSYGYRDGWSIGYDGRTVIGVWIGRADNSAIPGLTGYGTAAPVLFEAFARSKLPQAPLPAPPDGALRIAKSDLTPGLRRFSRDASGLIALNAREKPPMIVYPPEGAHVELGRTADGAQLPLVLKLQAGRAPFRWLANGQALPDLVRTRTTRWMPDGNGYSTLTVIDASGRSASVGIFLQ</sequence>
<dbReference type="GO" id="GO:0004180">
    <property type="term" value="F:carboxypeptidase activity"/>
    <property type="evidence" value="ECO:0007669"/>
    <property type="project" value="UniProtKB-KW"/>
</dbReference>
<evidence type="ECO:0000256" key="5">
    <source>
        <dbReference type="ARBA" id="ARBA00022670"/>
    </source>
</evidence>
<dbReference type="InterPro" id="IPR001460">
    <property type="entry name" value="PCN-bd_Tpept"/>
</dbReference>
<dbReference type="OrthoDB" id="9766909at2"/>
<evidence type="ECO:0000256" key="2">
    <source>
        <dbReference type="ARBA" id="ARBA00007090"/>
    </source>
</evidence>
<keyword evidence="7" id="KW-0808">Transferase</keyword>
<dbReference type="EC" id="2.4.99.28" evidence="10"/>
<dbReference type="InterPro" id="IPR001264">
    <property type="entry name" value="Glyco_trans_51"/>
</dbReference>
<organism evidence="16 17">
    <name type="scientific">Agrobacterium vitis</name>
    <name type="common">Rhizobium vitis</name>
    <dbReference type="NCBI Taxonomy" id="373"/>
    <lineage>
        <taxon>Bacteria</taxon>
        <taxon>Pseudomonadati</taxon>
        <taxon>Pseudomonadota</taxon>
        <taxon>Alphaproteobacteria</taxon>
        <taxon>Hyphomicrobiales</taxon>
        <taxon>Rhizobiaceae</taxon>
        <taxon>Rhizobium/Agrobacterium group</taxon>
        <taxon>Agrobacterium</taxon>
    </lineage>
</organism>
<feature type="domain" description="Glycosyl transferase family 51" evidence="13">
    <location>
        <begin position="53"/>
        <end position="229"/>
    </location>
</feature>
<evidence type="ECO:0000256" key="9">
    <source>
        <dbReference type="ARBA" id="ARBA00023268"/>
    </source>
</evidence>
<evidence type="ECO:0000256" key="11">
    <source>
        <dbReference type="ARBA" id="ARBA00049902"/>
    </source>
</evidence>